<evidence type="ECO:0000313" key="3">
    <source>
        <dbReference type="EMBL" id="MCS5711124.1"/>
    </source>
</evidence>
<feature type="transmembrane region" description="Helical" evidence="1">
    <location>
        <begin position="128"/>
        <end position="147"/>
    </location>
</feature>
<evidence type="ECO:0000256" key="1">
    <source>
        <dbReference type="SAM" id="Phobius"/>
    </source>
</evidence>
<feature type="transmembrane region" description="Helical" evidence="1">
    <location>
        <begin position="42"/>
        <end position="64"/>
    </location>
</feature>
<dbReference type="STRING" id="295108.HT99x_01765"/>
<evidence type="ECO:0000313" key="2">
    <source>
        <dbReference type="EMBL" id="KRG21209.1"/>
    </source>
</evidence>
<gene>
    <name evidence="3" type="ORF">HT99x_006745</name>
    <name evidence="2" type="ORF">HT99x_01765</name>
</gene>
<feature type="transmembrane region" description="Helical" evidence="1">
    <location>
        <begin position="6"/>
        <end position="30"/>
    </location>
</feature>
<reference evidence="2" key="1">
    <citation type="submission" date="2015-09" db="EMBL/GenBank/DDBJ databases">
        <title>Draft Genome Sequences of Two Novel Amoeba-resistant Intranuclear Bacteria, Candidatus Berkiella cookevillensis and Candidatus Berkiella aquae.</title>
        <authorList>
            <person name="Mehari Y.T."/>
            <person name="Arivett B.A."/>
            <person name="Farone A.L."/>
            <person name="Gunderson J.H."/>
            <person name="Farone M.B."/>
        </authorList>
    </citation>
    <scope>NUCLEOTIDE SEQUENCE [LARGE SCALE GENOMIC DNA]</scope>
    <source>
        <strain evidence="2">HT99</strain>
    </source>
</reference>
<evidence type="ECO:0000313" key="4">
    <source>
        <dbReference type="Proteomes" id="UP000051497"/>
    </source>
</evidence>
<keyword evidence="1" id="KW-0812">Transmembrane</keyword>
<accession>A0A0Q9YMV3</accession>
<keyword evidence="1" id="KW-0472">Membrane</keyword>
<sequence length="155" mass="17622">MFDYEQLVAIFTTARVTKVMLMAAGVTLLIHGTYHQLRGQQILGGILTLFPFTLHYSFATLFALTSSAESLELIAYLPLIQLERWQEMNEIIIQGMKLIGYLAIAASMYSFGQYYYKGNQILRTSDCILLNGVGFVFIYFIDISHLISRMIDKIS</sequence>
<name>A0A0Q9YMV3_9GAMM</name>
<dbReference type="RefSeq" id="WP_075066385.1">
    <property type="nucleotide sequence ID" value="NZ_LKAJ02000001.1"/>
</dbReference>
<dbReference type="AlphaFoldDB" id="A0A0Q9YMV3"/>
<proteinExistence type="predicted"/>
<reference evidence="3" key="2">
    <citation type="journal article" date="2016" name="Genome Announc.">
        <title>Draft Genome Sequences of Two Novel Amoeba-Resistant Intranuclear Bacteria, 'Candidatus Berkiella cookevillensis' and 'Candidatus Berkiella aquae'.</title>
        <authorList>
            <person name="Mehari Y.T."/>
            <person name="Arivett B.A."/>
            <person name="Farone A.L."/>
            <person name="Gunderson J.H."/>
            <person name="Farone M.B."/>
        </authorList>
    </citation>
    <scope>NUCLEOTIDE SEQUENCE</scope>
    <source>
        <strain evidence="3">HT99</strain>
    </source>
</reference>
<keyword evidence="1" id="KW-1133">Transmembrane helix</keyword>
<dbReference type="Proteomes" id="UP000051497">
    <property type="component" value="Unassembled WGS sequence"/>
</dbReference>
<keyword evidence="4" id="KW-1185">Reference proteome</keyword>
<comment type="caution">
    <text evidence="2">The sequence shown here is derived from an EMBL/GenBank/DDBJ whole genome shotgun (WGS) entry which is preliminary data.</text>
</comment>
<organism evidence="2">
    <name type="scientific">Candidatus Berkiella aquae</name>
    <dbReference type="NCBI Taxonomy" id="295108"/>
    <lineage>
        <taxon>Bacteria</taxon>
        <taxon>Pseudomonadati</taxon>
        <taxon>Pseudomonadota</taxon>
        <taxon>Gammaproteobacteria</taxon>
        <taxon>Candidatus Berkiellales</taxon>
        <taxon>Candidatus Berkiellaceae</taxon>
        <taxon>Candidatus Berkiella</taxon>
    </lineage>
</organism>
<protein>
    <submittedName>
        <fullName evidence="2">Uncharacterized protein</fullName>
    </submittedName>
</protein>
<feature type="transmembrane region" description="Helical" evidence="1">
    <location>
        <begin position="98"/>
        <end position="116"/>
    </location>
</feature>
<dbReference type="EMBL" id="LKAJ02000001">
    <property type="protein sequence ID" value="MCS5711124.1"/>
    <property type="molecule type" value="Genomic_DNA"/>
</dbReference>
<dbReference type="EMBL" id="LKAJ01000006">
    <property type="protein sequence ID" value="KRG21209.1"/>
    <property type="molecule type" value="Genomic_DNA"/>
</dbReference>
<reference evidence="3" key="3">
    <citation type="submission" date="2021-06" db="EMBL/GenBank/DDBJ databases">
        <title>Genomic Description and Analysis of Intracellular Bacteria, Candidatus Berkiella cookevillensis and Candidatus Berkiella aquae.</title>
        <authorList>
            <person name="Kidane D.T."/>
            <person name="Mehari Y.T."/>
            <person name="Rice F.C."/>
            <person name="Arivett B.A."/>
            <person name="Farone A.L."/>
            <person name="Berk S.G."/>
            <person name="Farone M.B."/>
        </authorList>
    </citation>
    <scope>NUCLEOTIDE SEQUENCE</scope>
    <source>
        <strain evidence="3">HT99</strain>
    </source>
</reference>